<sequence length="359" mass="41345">MRPQMACRTKENQFKVDDTVILYSRRFKNITATIKEIDIPNEIATVKTADETTHRVDFDEMQENPAPFELNDVTMNSTPANEEGEYRPVGRGYGKTRDAMQVVGRSLKRIEKELGKVRMPIVNIKYQSVDQRRWHNGFNALWEGDINFIVDFLDPQGVKHSSTVKVPVQNGLIQDIKYIYDNQNRKYAMSKEGMEDFLGRVNWITDDNSDKNTPNFQDESIFQNPGTVPAEAMVKHPSFIKQGSKFLNDNKVLDILNKVSNVDDDKKTVEAMGEDYTCPECGSKVQFDELGDRWKCTNEKCDWSSLYPPEKEEKEIDKTYHVTDDSREAQLAKVAGLQVELREQEGYETTTVEEIIQKM</sequence>
<gene>
    <name evidence="2" type="ORF">LCGC14_2691690</name>
</gene>
<dbReference type="EMBL" id="LAZR01047721">
    <property type="protein sequence ID" value="KKK93559.1"/>
    <property type="molecule type" value="Genomic_DNA"/>
</dbReference>
<proteinExistence type="predicted"/>
<dbReference type="AlphaFoldDB" id="A0A0F9BT19"/>
<feature type="region of interest" description="Disordered" evidence="1">
    <location>
        <begin position="69"/>
        <end position="91"/>
    </location>
</feature>
<evidence type="ECO:0000256" key="1">
    <source>
        <dbReference type="SAM" id="MobiDB-lite"/>
    </source>
</evidence>
<feature type="non-terminal residue" evidence="2">
    <location>
        <position position="359"/>
    </location>
</feature>
<organism evidence="2">
    <name type="scientific">marine sediment metagenome</name>
    <dbReference type="NCBI Taxonomy" id="412755"/>
    <lineage>
        <taxon>unclassified sequences</taxon>
        <taxon>metagenomes</taxon>
        <taxon>ecological metagenomes</taxon>
    </lineage>
</organism>
<name>A0A0F9BT19_9ZZZZ</name>
<accession>A0A0F9BT19</accession>
<reference evidence="2" key="1">
    <citation type="journal article" date="2015" name="Nature">
        <title>Complex archaea that bridge the gap between prokaryotes and eukaryotes.</title>
        <authorList>
            <person name="Spang A."/>
            <person name="Saw J.H."/>
            <person name="Jorgensen S.L."/>
            <person name="Zaremba-Niedzwiedzka K."/>
            <person name="Martijn J."/>
            <person name="Lind A.E."/>
            <person name="van Eijk R."/>
            <person name="Schleper C."/>
            <person name="Guy L."/>
            <person name="Ettema T.J."/>
        </authorList>
    </citation>
    <scope>NUCLEOTIDE SEQUENCE</scope>
</reference>
<protein>
    <submittedName>
        <fullName evidence="2">Uncharacterized protein</fullName>
    </submittedName>
</protein>
<comment type="caution">
    <text evidence="2">The sequence shown here is derived from an EMBL/GenBank/DDBJ whole genome shotgun (WGS) entry which is preliminary data.</text>
</comment>
<evidence type="ECO:0000313" key="2">
    <source>
        <dbReference type="EMBL" id="KKK93559.1"/>
    </source>
</evidence>